<dbReference type="SUPFAM" id="SSF53041">
    <property type="entry name" value="Resolvase-like"/>
    <property type="match status" value="1"/>
</dbReference>
<comment type="caution">
    <text evidence="7">The sequence shown here is derived from an EMBL/GenBank/DDBJ whole genome shotgun (WGS) entry which is preliminary data.</text>
</comment>
<feature type="domain" description="Resolvase/invertase-type recombinase catalytic" evidence="6">
    <location>
        <begin position="3"/>
        <end position="68"/>
    </location>
</feature>
<keyword evidence="3" id="KW-0233">DNA recombination</keyword>
<keyword evidence="2" id="KW-0238">DNA-binding</keyword>
<evidence type="ECO:0000256" key="5">
    <source>
        <dbReference type="PROSITE-ProRule" id="PRU10137"/>
    </source>
</evidence>
<evidence type="ECO:0000256" key="1">
    <source>
        <dbReference type="ARBA" id="ARBA00022908"/>
    </source>
</evidence>
<evidence type="ECO:0000256" key="4">
    <source>
        <dbReference type="PIRSR" id="PIRSR606118-50"/>
    </source>
</evidence>
<dbReference type="InterPro" id="IPR006119">
    <property type="entry name" value="Resolv_N"/>
</dbReference>
<dbReference type="Pfam" id="PF00239">
    <property type="entry name" value="Resolvase"/>
    <property type="match status" value="1"/>
</dbReference>
<dbReference type="PROSITE" id="PS00397">
    <property type="entry name" value="RECOMBINASES_1"/>
    <property type="match status" value="1"/>
</dbReference>
<name>A0A510Y951_MARHA</name>
<dbReference type="GO" id="GO:0015074">
    <property type="term" value="P:DNA integration"/>
    <property type="evidence" value="ECO:0007669"/>
    <property type="project" value="UniProtKB-KW"/>
</dbReference>
<evidence type="ECO:0000259" key="6">
    <source>
        <dbReference type="PROSITE" id="PS51736"/>
    </source>
</evidence>
<protein>
    <recommendedName>
        <fullName evidence="6">Resolvase/invertase-type recombinase catalytic domain-containing protein</fullName>
    </recommendedName>
</protein>
<evidence type="ECO:0000256" key="3">
    <source>
        <dbReference type="ARBA" id="ARBA00023172"/>
    </source>
</evidence>
<sequence>MTQRIGYARVSTFHQDFSSQQQLLEEAGCHRIFTEKVTGTTTTEREQLQEAIQYARPGDTCHCIKLEL</sequence>
<keyword evidence="8" id="KW-1185">Reference proteome</keyword>
<dbReference type="EMBL" id="BJUN01000022">
    <property type="protein sequence ID" value="GEK59918.1"/>
    <property type="molecule type" value="Genomic_DNA"/>
</dbReference>
<dbReference type="AlphaFoldDB" id="A0A510Y951"/>
<dbReference type="InterPro" id="IPR036162">
    <property type="entry name" value="Resolvase-like_N_sf"/>
</dbReference>
<gene>
    <name evidence="7" type="ORF">MHA01_28230</name>
</gene>
<dbReference type="Proteomes" id="UP000321051">
    <property type="component" value="Unassembled WGS sequence"/>
</dbReference>
<dbReference type="GO" id="GO:0003677">
    <property type="term" value="F:DNA binding"/>
    <property type="evidence" value="ECO:0007669"/>
    <property type="project" value="UniProtKB-KW"/>
</dbReference>
<evidence type="ECO:0000313" key="7">
    <source>
        <dbReference type="EMBL" id="GEK59918.1"/>
    </source>
</evidence>
<reference evidence="7 8" key="1">
    <citation type="submission" date="2019-07" db="EMBL/GenBank/DDBJ databases">
        <title>Whole genome shotgun sequence of Marinococcus halophilus NBRC 102359.</title>
        <authorList>
            <person name="Hosoyama A."/>
            <person name="Uohara A."/>
            <person name="Ohji S."/>
            <person name="Ichikawa N."/>
        </authorList>
    </citation>
    <scope>NUCLEOTIDE SEQUENCE [LARGE SCALE GENOMIC DNA]</scope>
    <source>
        <strain evidence="7 8">NBRC 102359</strain>
    </source>
</reference>
<proteinExistence type="predicted"/>
<feature type="active site" description="O-(5'-phospho-DNA)-serine intermediate" evidence="4 5">
    <location>
        <position position="11"/>
    </location>
</feature>
<evidence type="ECO:0000256" key="2">
    <source>
        <dbReference type="ARBA" id="ARBA00023125"/>
    </source>
</evidence>
<dbReference type="GO" id="GO:0000150">
    <property type="term" value="F:DNA strand exchange activity"/>
    <property type="evidence" value="ECO:0007669"/>
    <property type="project" value="InterPro"/>
</dbReference>
<accession>A0A510Y951</accession>
<dbReference type="Gene3D" id="3.40.50.1390">
    <property type="entry name" value="Resolvase, N-terminal catalytic domain"/>
    <property type="match status" value="1"/>
</dbReference>
<dbReference type="PROSITE" id="PS51736">
    <property type="entry name" value="RECOMBINASES_3"/>
    <property type="match status" value="1"/>
</dbReference>
<dbReference type="InterPro" id="IPR006118">
    <property type="entry name" value="Recombinase_CS"/>
</dbReference>
<organism evidence="7 8">
    <name type="scientific">Marinococcus halophilus</name>
    <dbReference type="NCBI Taxonomy" id="1371"/>
    <lineage>
        <taxon>Bacteria</taxon>
        <taxon>Bacillati</taxon>
        <taxon>Bacillota</taxon>
        <taxon>Bacilli</taxon>
        <taxon>Bacillales</taxon>
        <taxon>Bacillaceae</taxon>
        <taxon>Marinococcus</taxon>
    </lineage>
</organism>
<dbReference type="RefSeq" id="WP_094908949.1">
    <property type="nucleotide sequence ID" value="NZ_BJUN01000022.1"/>
</dbReference>
<dbReference type="OrthoDB" id="9797501at2"/>
<keyword evidence="1" id="KW-0229">DNA integration</keyword>
<evidence type="ECO:0000313" key="8">
    <source>
        <dbReference type="Proteomes" id="UP000321051"/>
    </source>
</evidence>